<dbReference type="GO" id="GO:0009307">
    <property type="term" value="P:DNA restriction-modification system"/>
    <property type="evidence" value="ECO:0007669"/>
    <property type="project" value="UniProtKB-KW"/>
</dbReference>
<dbReference type="Pfam" id="PF04313">
    <property type="entry name" value="HSDR_N"/>
    <property type="match status" value="1"/>
</dbReference>
<reference evidence="2" key="1">
    <citation type="submission" date="2022-09" db="EMBL/GenBank/DDBJ databases">
        <title>Intensive care unit water sources are persistently colonized with multi-drug resistant bacteria and are the site of extensive horizontal gene transfer of antibiotic resistance genes.</title>
        <authorList>
            <person name="Diorio-Toth L."/>
        </authorList>
    </citation>
    <scope>NUCLEOTIDE SEQUENCE</scope>
    <source>
        <strain evidence="2">GD03725</strain>
    </source>
</reference>
<dbReference type="Gene3D" id="3.90.1570.30">
    <property type="match status" value="1"/>
</dbReference>
<dbReference type="InterPro" id="IPR027417">
    <property type="entry name" value="P-loop_NTPase"/>
</dbReference>
<dbReference type="InterPro" id="IPR003029">
    <property type="entry name" value="S1_domain"/>
</dbReference>
<evidence type="ECO:0000259" key="1">
    <source>
        <dbReference type="PROSITE" id="PS50126"/>
    </source>
</evidence>
<dbReference type="GO" id="GO:0005524">
    <property type="term" value="F:ATP binding"/>
    <property type="evidence" value="ECO:0007669"/>
    <property type="project" value="UniProtKB-KW"/>
</dbReference>
<sequence>MWTVEKLLNESDVEQKFVYPLLTLNPPYGFGYPTSTVQTKVNIKKYYIGKGAEKKLYFPDYILSNLGIPFLVVEVKSPSEDVIEGFRQARLYATELNSIFPHKTNPAKFVLATNGIEMLFGYFDQDKPKVNVKCNELSIYSEELDKILKEIKWDVAQEYIKNISLEQKQNGLFKVRRLLGGGSVQNEEVAGNAFAATVTSSISRIFNPETTFDRELIVHEAYITSKRRERYIEPIDKVIRAAKTPSETDATKFEDTKTPNEIINKLKNAKTLENKILLLIGSVGSGKSTFIDYLQLKALPSEVLDSTVWCRLNMNNAPVNSKEIYDWLRDNIIESCMDALPNTDFDDLITIKKIFGAEISKFDKGVGTLFKGDMNTYNLKLGEYLLEIVGDKVLKTKNYIKFTCTDRQKLCVIVLDNCDKKTRDEQLLMFEAAQWLQNEFKSLVILPLRDETYDNHRDLPPLDTVLKDMVFRIEPPLFQHVLTKRINLALRHLNDERNEKLQYLLPNGYKVDYPKSEQAFYLITIIKSLFEHDRFARRLIVGLAGRNIRKALEIFLEFCNSGYISEEHIFKIRQSEGQYVLPFHLVATVLLRMNRRFYDGDHSFVKNIFDAKNADEKPSYFCRYLILIWLKQRFKTKGDARIEGYYKKITVKDSLVGYGLSSDIIDREINYLLRAHCIIAEHLKIDECSDEDLIRIGPAGIVHLDLIDNVNYLAALSEDTYFSDRFTAEEILHKINKGLGSHLHLKTTISNAENFINFIEDQKKDLLSICGSYINNEKLLNMLNFAESRKAIDRVKMSNSHDPWFDADKKLIRGSKHQVIAINKYDYGILVEFKEGVMGLVKKADMGGVSLNDVDIGACLLVSILWVDIIQKKIAVVLEEVLIEEGADFSN</sequence>
<keyword evidence="2" id="KW-0255">Endonuclease</keyword>
<organism evidence="2 3">
    <name type="scientific">Acinetobacter johnsonii</name>
    <dbReference type="NCBI Taxonomy" id="40214"/>
    <lineage>
        <taxon>Bacteria</taxon>
        <taxon>Pseudomonadati</taxon>
        <taxon>Pseudomonadota</taxon>
        <taxon>Gammaproteobacteria</taxon>
        <taxon>Moraxellales</taxon>
        <taxon>Moraxellaceae</taxon>
        <taxon>Acinetobacter</taxon>
    </lineage>
</organism>
<comment type="caution">
    <text evidence="2">The sequence shown here is derived from an EMBL/GenBank/DDBJ whole genome shotgun (WGS) entry which is preliminary data.</text>
</comment>
<dbReference type="InterPro" id="IPR007409">
    <property type="entry name" value="Restrct_endonuc_type1_HsdR_N"/>
</dbReference>
<protein>
    <submittedName>
        <fullName evidence="2">Type I restriction endonuclease</fullName>
    </submittedName>
</protein>
<dbReference type="AlphaFoldDB" id="A0AA42U4A9"/>
<dbReference type="Proteomes" id="UP001161567">
    <property type="component" value="Unassembled WGS sequence"/>
</dbReference>
<dbReference type="GO" id="GO:0003677">
    <property type="term" value="F:DNA binding"/>
    <property type="evidence" value="ECO:0007669"/>
    <property type="project" value="UniProtKB-KW"/>
</dbReference>
<proteinExistence type="predicted"/>
<dbReference type="SUPFAM" id="SSF52540">
    <property type="entry name" value="P-loop containing nucleoside triphosphate hydrolases"/>
    <property type="match status" value="1"/>
</dbReference>
<accession>A0AA42U4A9</accession>
<evidence type="ECO:0000313" key="2">
    <source>
        <dbReference type="EMBL" id="MDH1437858.1"/>
    </source>
</evidence>
<dbReference type="PROSITE" id="PS50126">
    <property type="entry name" value="S1"/>
    <property type="match status" value="1"/>
</dbReference>
<feature type="domain" description="S1 motif" evidence="1">
    <location>
        <begin position="809"/>
        <end position="879"/>
    </location>
</feature>
<dbReference type="GO" id="GO:0009035">
    <property type="term" value="F:type I site-specific deoxyribonuclease activity"/>
    <property type="evidence" value="ECO:0007669"/>
    <property type="project" value="UniProtKB-EC"/>
</dbReference>
<dbReference type="EMBL" id="JAOCIL010000001">
    <property type="protein sequence ID" value="MDH1437858.1"/>
    <property type="molecule type" value="Genomic_DNA"/>
</dbReference>
<gene>
    <name evidence="2" type="ORF">N5I27_05470</name>
</gene>
<keyword evidence="2" id="KW-0378">Hydrolase</keyword>
<keyword evidence="2" id="KW-0540">Nuclease</keyword>
<dbReference type="RefSeq" id="WP_279732597.1">
    <property type="nucleotide sequence ID" value="NZ_JAOCCI010000019.1"/>
</dbReference>
<name>A0AA42U4A9_ACIJO</name>
<evidence type="ECO:0000313" key="3">
    <source>
        <dbReference type="Proteomes" id="UP001161567"/>
    </source>
</evidence>